<dbReference type="EMBL" id="MEAU01000034">
    <property type="protein sequence ID" value="OJA43955.1"/>
    <property type="molecule type" value="Genomic_DNA"/>
</dbReference>
<dbReference type="Proteomes" id="UP000095100">
    <property type="component" value="Chromosome 1"/>
</dbReference>
<sequence>MKRLLLALGGAALLATAPAFAQTATAHPVVQLKTSQGDIRVELYPEKAPKTVANFLDYVKAGQYNGTIFHRVIKGFMIQGGGYKANFDEKPTRAPIPLESRNGLKNTLGTIAMARTSDPNSATAQFFINTVDNGGLDYPNPDGNGYAVFGKVVSGLDVVKKIEAVPTTVRGPMRDVPEQAVLIESASVVSK</sequence>
<evidence type="ECO:0000313" key="7">
    <source>
        <dbReference type="EMBL" id="KVG72507.1"/>
    </source>
</evidence>
<reference evidence="15 26" key="6">
    <citation type="submission" date="2017-01" db="EMBL/GenBank/DDBJ databases">
        <title>Phylogeographic, genomic and meropenem susceptibility analysis of Burkholderia ubonensis.</title>
        <authorList>
            <person name="Price E.P."/>
            <person name="Sarovich D.S."/>
            <person name="Webb J.R."/>
            <person name="Hall C.M."/>
            <person name="Sahl J.W."/>
            <person name="Kaestli M."/>
            <person name="Mayo M."/>
            <person name="Harrington G."/>
            <person name="Baker A.L."/>
            <person name="Sidak-Loftis L.C."/>
            <person name="Lummis M."/>
            <person name="Schupp J.M."/>
            <person name="Gillece J.D."/>
            <person name="Tuanyok A."/>
            <person name="Warner J."/>
            <person name="Busch J.D."/>
            <person name="Keim P."/>
            <person name="Currie B.J."/>
            <person name="Wagner D.M."/>
        </authorList>
    </citation>
    <scope>NUCLEOTIDE SEQUENCE [LARGE SCALE GENOMIC DNA]</scope>
    <source>
        <strain evidence="15 26">A21</strain>
    </source>
</reference>
<reference evidence="16 27" key="7">
    <citation type="submission" date="2018-08" db="EMBL/GenBank/DDBJ databases">
        <title>Comparative analysis of Burkholderia isolates from Puerto Rico.</title>
        <authorList>
            <person name="Hall C."/>
            <person name="Sahl J."/>
            <person name="Wagner D."/>
        </authorList>
    </citation>
    <scope>NUCLEOTIDE SEQUENCE [LARGE SCALE GENOMIC DNA]</scope>
    <source>
        <strain evidence="16 27">Bp8964</strain>
    </source>
</reference>
<evidence type="ECO:0000313" key="9">
    <source>
        <dbReference type="EMBL" id="KVN92752.1"/>
    </source>
</evidence>
<dbReference type="EMBL" id="LPDO01000040">
    <property type="protein sequence ID" value="KVT58018.1"/>
    <property type="molecule type" value="Genomic_DNA"/>
</dbReference>
<evidence type="ECO:0000313" key="24">
    <source>
        <dbReference type="Proteomes" id="UP000095100"/>
    </source>
</evidence>
<dbReference type="EMBL" id="LOZE01000077">
    <property type="protein sequence ID" value="KVM29848.1"/>
    <property type="molecule type" value="Genomic_DNA"/>
</dbReference>
<evidence type="ECO:0000313" key="8">
    <source>
        <dbReference type="EMBL" id="KVM29848.1"/>
    </source>
</evidence>
<keyword evidence="4" id="KW-0732">Signal</keyword>
<dbReference type="STRING" id="101571.WJ32_11965"/>
<comment type="similarity">
    <text evidence="1 4">Belongs to the cyclophilin-type PPIase family.</text>
</comment>
<dbReference type="EMBL" id="LOXM01000060">
    <property type="protein sequence ID" value="KVG72507.1"/>
    <property type="molecule type" value="Genomic_DNA"/>
</dbReference>
<dbReference type="EMBL" id="CP013446">
    <property type="protein sequence ID" value="AOK23853.1"/>
    <property type="molecule type" value="Genomic_DNA"/>
</dbReference>
<evidence type="ECO:0000256" key="3">
    <source>
        <dbReference type="ARBA" id="ARBA00023235"/>
    </source>
</evidence>
<evidence type="ECO:0000313" key="19">
    <source>
        <dbReference type="Proteomes" id="UP000057910"/>
    </source>
</evidence>
<dbReference type="EMBL" id="QTNY01000004">
    <property type="protein sequence ID" value="RQP81375.1"/>
    <property type="molecule type" value="Genomic_DNA"/>
</dbReference>
<evidence type="ECO:0000313" key="22">
    <source>
        <dbReference type="Proteomes" id="UP000064029"/>
    </source>
</evidence>
<dbReference type="InterPro" id="IPR044665">
    <property type="entry name" value="E_coli_cyclophilin_A-like"/>
</dbReference>
<evidence type="ECO:0000313" key="20">
    <source>
        <dbReference type="Proteomes" id="UP000060630"/>
    </source>
</evidence>
<proteinExistence type="inferred from homology"/>
<evidence type="ECO:0000313" key="17">
    <source>
        <dbReference type="Proteomes" id="UP000056453"/>
    </source>
</evidence>
<comment type="function">
    <text evidence="4">PPIases accelerate the folding of proteins. It catalyzes the cis-trans isomerization of proline imidic peptide bonds in oligopeptides.</text>
</comment>
<dbReference type="Proteomes" id="UP000273734">
    <property type="component" value="Unassembled WGS sequence"/>
</dbReference>
<keyword evidence="17" id="KW-1185">Reference proteome</keyword>
<feature type="signal peptide" evidence="4">
    <location>
        <begin position="1"/>
        <end position="21"/>
    </location>
</feature>
<dbReference type="Proteomes" id="UP000070119">
    <property type="component" value="Chromosome 1"/>
</dbReference>
<dbReference type="InterPro" id="IPR002130">
    <property type="entry name" value="Cyclophilin-type_PPIase_dom"/>
</dbReference>
<evidence type="ECO:0000313" key="15">
    <source>
        <dbReference type="EMBL" id="OMG74736.1"/>
    </source>
</evidence>
<dbReference type="PRINTS" id="PR00153">
    <property type="entry name" value="CSAPPISMRASE"/>
</dbReference>
<protein>
    <recommendedName>
        <fullName evidence="4">Peptidyl-prolyl cis-trans isomerase</fullName>
        <shortName evidence="4">PPIase</shortName>
        <ecNumber evidence="4">5.2.1.8</ecNumber>
    </recommendedName>
</protein>
<reference evidence="17 18" key="1">
    <citation type="submission" date="2015-11" db="EMBL/GenBank/DDBJ databases">
        <title>Expanding the genomic diversity of Burkholderia species for the development of highly accurate diagnostics.</title>
        <authorList>
            <person name="Sahl J."/>
            <person name="Keim P."/>
            <person name="Wagner D."/>
        </authorList>
    </citation>
    <scope>NUCLEOTIDE SEQUENCE [LARGE SCALE GENOMIC DNA]</scope>
    <source>
        <strain evidence="11 18">MSMB1137WGS</strain>
        <strain evidence="9 19">MSMB1585WGS</strain>
        <strain evidence="10 17">MSMB1808WGS</strain>
        <strain evidence="7 22">MSMB2036</strain>
        <strain evidence="8 21">MSMB2058</strain>
        <strain evidence="12 20">MSMB2087WGS</strain>
    </source>
</reference>
<dbReference type="EC" id="5.2.1.8" evidence="4"/>
<accession>A0A103CNP1</accession>
<dbReference type="EMBL" id="LPBJ01000113">
    <property type="protein sequence ID" value="KVP86143.1"/>
    <property type="molecule type" value="Genomic_DNA"/>
</dbReference>
<gene>
    <name evidence="14" type="ORF">BGV66_21945</name>
    <name evidence="15" type="ORF">BW685_04590</name>
    <name evidence="16" type="ORF">DF015_07545</name>
    <name evidence="7" type="ORF">WJ33_18345</name>
    <name evidence="8" type="ORF">WJ53_07260</name>
    <name evidence="9" type="ORF">WJ68_32575</name>
    <name evidence="10" type="ORF">WJ96_22845</name>
    <name evidence="11" type="ORF">WK53_28640</name>
    <name evidence="13" type="ORF">WK57_10415</name>
    <name evidence="6" type="ORF">WK67_14515</name>
    <name evidence="12" type="ORF">WL29_06860</name>
</gene>
<dbReference type="Proteomes" id="UP000064029">
    <property type="component" value="Unassembled WGS sequence"/>
</dbReference>
<dbReference type="Proteomes" id="UP000056453">
    <property type="component" value="Unassembled WGS sequence"/>
</dbReference>
<evidence type="ECO:0000313" key="6">
    <source>
        <dbReference type="EMBL" id="AOK23853.1"/>
    </source>
</evidence>
<dbReference type="PROSITE" id="PS00170">
    <property type="entry name" value="CSA_PPIASE_1"/>
    <property type="match status" value="1"/>
</dbReference>
<reference evidence="14" key="5">
    <citation type="submission" date="2016-08" db="EMBL/GenBank/DDBJ databases">
        <authorList>
            <person name="Price E.P."/>
            <person name="Currie B.J."/>
            <person name="Wagner D.M."/>
        </authorList>
    </citation>
    <scope>NUCLEOTIDE SEQUENCE</scope>
    <source>
        <strain evidence="14">MSMB0103</strain>
    </source>
</reference>
<evidence type="ECO:0000256" key="1">
    <source>
        <dbReference type="ARBA" id="ARBA00007365"/>
    </source>
</evidence>
<keyword evidence="2 4" id="KW-0697">Rotamase</keyword>
<evidence type="ECO:0000313" key="10">
    <source>
        <dbReference type="EMBL" id="KVP86143.1"/>
    </source>
</evidence>
<dbReference type="EMBL" id="MTJZ01000004">
    <property type="protein sequence ID" value="OMG74736.1"/>
    <property type="molecule type" value="Genomic_DNA"/>
</dbReference>
<dbReference type="Proteomes" id="UP000183667">
    <property type="component" value="Unassembled WGS sequence"/>
</dbReference>
<reference evidence="6 24" key="3">
    <citation type="submission" date="2015-12" db="EMBL/GenBank/DDBJ databases">
        <title>Diversity of Burkholderia near neighbor genomes.</title>
        <authorList>
            <person name="Sahl J."/>
            <person name="Wagner D."/>
            <person name="Keim P."/>
        </authorList>
    </citation>
    <scope>NUCLEOTIDE SEQUENCE [LARGE SCALE GENOMIC DNA]</scope>
    <source>
        <strain evidence="6 24">MSMB1189WGS</strain>
    </source>
</reference>
<dbReference type="Gene3D" id="2.40.100.10">
    <property type="entry name" value="Cyclophilin-like"/>
    <property type="match status" value="1"/>
</dbReference>
<dbReference type="Pfam" id="PF00160">
    <property type="entry name" value="Pro_isomerase"/>
    <property type="match status" value="1"/>
</dbReference>
<evidence type="ECO:0000313" key="11">
    <source>
        <dbReference type="EMBL" id="KVT58018.1"/>
    </source>
</evidence>
<reference evidence="13 23" key="2">
    <citation type="submission" date="2015-11" db="EMBL/GenBank/DDBJ databases">
        <authorList>
            <person name="Sahl J."/>
            <person name="Wagner D."/>
            <person name="Keim P."/>
        </authorList>
    </citation>
    <scope>NUCLEOTIDE SEQUENCE [LARGE SCALE GENOMIC DNA]</scope>
    <source>
        <strain evidence="13 23">MSMB1157</strain>
    </source>
</reference>
<evidence type="ECO:0000256" key="4">
    <source>
        <dbReference type="RuleBase" id="RU363019"/>
    </source>
</evidence>
<dbReference type="GO" id="GO:0003755">
    <property type="term" value="F:peptidyl-prolyl cis-trans isomerase activity"/>
    <property type="evidence" value="ECO:0007669"/>
    <property type="project" value="UniProtKB-UniRule"/>
</dbReference>
<dbReference type="PROSITE" id="PS50072">
    <property type="entry name" value="CSA_PPIASE_2"/>
    <property type="match status" value="1"/>
</dbReference>
<dbReference type="SUPFAM" id="SSF50891">
    <property type="entry name" value="Cyclophilin-like"/>
    <property type="match status" value="1"/>
</dbReference>
<name>A0A103CNP1_9BURK</name>
<reference evidence="25" key="4">
    <citation type="submission" date="2016-08" db="EMBL/GenBank/DDBJ databases">
        <title>Population biology and virulence potential of Burkholderia ubonensis.</title>
        <authorList>
            <person name="Price E.P."/>
            <person name="Currie B.J."/>
            <person name="Wagner D.M."/>
        </authorList>
    </citation>
    <scope>NUCLEOTIDE SEQUENCE [LARGE SCALE GENOMIC DNA]</scope>
    <source>
        <strain evidence="25">MSMB0103</strain>
    </source>
</reference>
<dbReference type="GO" id="GO:0006457">
    <property type="term" value="P:protein folding"/>
    <property type="evidence" value="ECO:0007669"/>
    <property type="project" value="InterPro"/>
</dbReference>
<dbReference type="OrthoDB" id="9807797at2"/>
<dbReference type="Proteomes" id="UP000056732">
    <property type="component" value="Unassembled WGS sequence"/>
</dbReference>
<evidence type="ECO:0000313" key="16">
    <source>
        <dbReference type="EMBL" id="RQP81375.1"/>
    </source>
</evidence>
<comment type="catalytic activity">
    <reaction evidence="4">
        <text>[protein]-peptidylproline (omega=180) = [protein]-peptidylproline (omega=0)</text>
        <dbReference type="Rhea" id="RHEA:16237"/>
        <dbReference type="Rhea" id="RHEA-COMP:10747"/>
        <dbReference type="Rhea" id="RHEA-COMP:10748"/>
        <dbReference type="ChEBI" id="CHEBI:83833"/>
        <dbReference type="ChEBI" id="CHEBI:83834"/>
        <dbReference type="EC" id="5.2.1.8"/>
    </reaction>
</comment>
<feature type="domain" description="PPIase cyclophilin-type" evidence="5">
    <location>
        <begin position="37"/>
        <end position="188"/>
    </location>
</feature>
<organism evidence="7 22">
    <name type="scientific">Burkholderia ubonensis</name>
    <dbReference type="NCBI Taxonomy" id="101571"/>
    <lineage>
        <taxon>Bacteria</taxon>
        <taxon>Pseudomonadati</taxon>
        <taxon>Pseudomonadota</taxon>
        <taxon>Betaproteobacteria</taxon>
        <taxon>Burkholderiales</taxon>
        <taxon>Burkholderiaceae</taxon>
        <taxon>Burkholderia</taxon>
        <taxon>Burkholderia cepacia complex</taxon>
    </lineage>
</organism>
<dbReference type="AlphaFoldDB" id="A0A103CNP1"/>
<dbReference type="Proteomes" id="UP000057910">
    <property type="component" value="Unassembled WGS sequence"/>
</dbReference>
<dbReference type="PANTHER" id="PTHR43246">
    <property type="entry name" value="PEPTIDYL-PROLYL CIS-TRANS ISOMERASE CYP38, CHLOROPLASTIC"/>
    <property type="match status" value="1"/>
</dbReference>
<evidence type="ECO:0000313" key="12">
    <source>
        <dbReference type="EMBL" id="KWA70857.1"/>
    </source>
</evidence>
<evidence type="ECO:0000313" key="25">
    <source>
        <dbReference type="Proteomes" id="UP000183667"/>
    </source>
</evidence>
<dbReference type="Proteomes" id="UP000187194">
    <property type="component" value="Unassembled WGS sequence"/>
</dbReference>
<evidence type="ECO:0000313" key="21">
    <source>
        <dbReference type="Proteomes" id="UP000061665"/>
    </source>
</evidence>
<dbReference type="InterPro" id="IPR020892">
    <property type="entry name" value="Cyclophilin-type_PPIase_CS"/>
</dbReference>
<dbReference type="Proteomes" id="UP000061665">
    <property type="component" value="Unassembled WGS sequence"/>
</dbReference>
<dbReference type="EMBL" id="LNJU01000001">
    <property type="protein sequence ID" value="KWZ60945.1"/>
    <property type="molecule type" value="Genomic_DNA"/>
</dbReference>
<evidence type="ECO:0000313" key="14">
    <source>
        <dbReference type="EMBL" id="OJA43955.1"/>
    </source>
</evidence>
<dbReference type="CDD" id="cd01920">
    <property type="entry name" value="cyclophilin_EcCYP_like"/>
    <property type="match status" value="1"/>
</dbReference>
<dbReference type="EMBL" id="LPAD01000006">
    <property type="protein sequence ID" value="KVN92752.1"/>
    <property type="molecule type" value="Genomic_DNA"/>
</dbReference>
<feature type="chain" id="PRO_5015018278" description="Peptidyl-prolyl cis-trans isomerase" evidence="4">
    <location>
        <begin position="22"/>
        <end position="191"/>
    </location>
</feature>
<dbReference type="RefSeq" id="WP_042584342.1">
    <property type="nucleotide sequence ID" value="NZ_CAJPGD010000001.1"/>
</dbReference>
<dbReference type="InterPro" id="IPR029000">
    <property type="entry name" value="Cyclophilin-like_dom_sf"/>
</dbReference>
<dbReference type="Proteomes" id="UP000060630">
    <property type="component" value="Unassembled WGS sequence"/>
</dbReference>
<dbReference type="EMBL" id="LPHD01000211">
    <property type="protein sequence ID" value="KWA70857.1"/>
    <property type="molecule type" value="Genomic_DNA"/>
</dbReference>
<evidence type="ECO:0000313" key="26">
    <source>
        <dbReference type="Proteomes" id="UP000187194"/>
    </source>
</evidence>
<evidence type="ECO:0000313" key="27">
    <source>
        <dbReference type="Proteomes" id="UP000273734"/>
    </source>
</evidence>
<keyword evidence="3 4" id="KW-0413">Isomerase</keyword>
<evidence type="ECO:0000313" key="23">
    <source>
        <dbReference type="Proteomes" id="UP000070119"/>
    </source>
</evidence>
<evidence type="ECO:0000256" key="2">
    <source>
        <dbReference type="ARBA" id="ARBA00023110"/>
    </source>
</evidence>
<evidence type="ECO:0000313" key="13">
    <source>
        <dbReference type="EMBL" id="KWZ60945.1"/>
    </source>
</evidence>
<evidence type="ECO:0000313" key="18">
    <source>
        <dbReference type="Proteomes" id="UP000056732"/>
    </source>
</evidence>
<evidence type="ECO:0000259" key="5">
    <source>
        <dbReference type="PROSITE" id="PS50072"/>
    </source>
</evidence>